<proteinExistence type="predicted"/>
<dbReference type="Proteomes" id="UP000000739">
    <property type="component" value="Chromosome"/>
</dbReference>
<dbReference type="EMBL" id="CP001322">
    <property type="protein sequence ID" value="ACL03988.1"/>
    <property type="molecule type" value="Genomic_DNA"/>
</dbReference>
<keyword evidence="2" id="KW-1185">Reference proteome</keyword>
<sequence length="3092" mass="303858">MGGATAITLDNAGVTLAVAAGGNVEIDGTSGDLTVGAVDGVDQGLSGVIAGGNVDLDAAANLNVNADITAGGGTADLSANGGNITTVDAAIVTAATVLADAAGNIDLNTDAVDLTAVFGKTGTATIDELNGLRILNTTGQTLDVTIEQDGAITDGGGNKVDNLYLETQNGAITFSNLQTLNVMDVRAGGTGNDVTLTSVNGMNVDYVEAAGDTVFLTTGRDITDLNGAGTAQANLNVLARELVLDAEGSVGSFVTDVGSIDLDTEVTIAHLSGADQATNVTLREWTDITVGANGFDTQGNGFVSITTTDGPIAVEGVIDADGAGTILLAANGANNNITLNANLIGNSGIIMLHAAGSVNQLAGTVTADTGVEVTAGGPVSLAQAGNAMTMVAVTADGDVAIDDDAAGGLTVGTVNGVNGITSNNNDIRVNSAGDLTLAQFVNAGSLGDVTLVSAGAIAGSGMVTGFLVDAAAAAGIDMDTTADVINATTAAGNIVIEETDGVYLQNVTAPAGTVSVSTLNTGDVKVGTITASGTVTLDVEDGSVVNDGDPATRISGTVLTISDGGAAITGLVDVDTNVDSVDIQAAGDVTVMEVGSITLTNVVSGDEAEITAGGDVVIGSVDATTRAAIEAGGNITSGTITAPAVALEAVGGITNVDLVGGAVTLAAQAGGSVELDANGSLTVGLVDGVDQGLSGVIAGGNVTLDAGKSLAVNADITAGGGTADLSALSGDITTVAGAVVTAGSVNVDATGAIDLNTNAGTLEASFGAGSTATIDEADALMIRNTTGGTLNVTLLEAGDLTDGGGNNVTNLIAETQNGNITYTDADDLNVVSVIAGGSANTVFLTAGSAMAVTYIQAEGDVTLRSNGAITDVGGAAVNVYSGGTLDIQSGDNTVDLDTEVVSLIAANVSDINIDEVDAIEILGIDTNTGGNVDVETTDGDILVSGPIDADAAGTILLTAGGTERAIILGANVAGNSGSIMLHATDDVEQTGGAVTTGVGVEVTAGGEVDLTQAGNAMTVIAVDANGDVFIDDDDAAGGLTVGTVNGVSGIDSNNNDIRVNSAGDLTLAQFVNAGSVGDVTLVSAGAIAGSGMVTGFLVDAAAATGIDMDTTADVINATTPAGNIIIEETDDVYLFSVTAPAGTVDVTTKGAGGVTVGTITAATTVDLTLGGKGDVLDDGDPSTLITGTVLTVDGPSAGAVSGDVTVQTNVGSVDIEAAGDVTVTEVGSITLTNVVSGDEAEITAGGDVVIGSVDATARAAIEAGGNITSGTITAPAVALEAVGGITNVDLVGGAVTLAAQAGGSVELDANGSLTVGLVDGVDQGLSGVIAGGDVTLDAGKSLNVNADITAGGGTADLSALSGDITTVAGAVVTAGSVNVDATGAIDLNTNAGTLEASFGAGSTATIDEADALMIRNTTGGTLNVTLLEAGDLTDGGGNNVTNLIAETQNGNITYTDADDLNVVSVIAGGSSNTVFLTAGSAMAVTYIQAEGDVTLRSNGAITDVGGAAVNVYSGGTLDIQSGDNTVDLDTEVVSLIAANVSDINIDEVDAIEILGIDTNAGGNVDVETTDGDILVSGAIDADAAGTILLTAGGTERAIILGANVAGNSGSIMLHATDDVEQTGGAVTTGVGVEVTAGGEVDLTQAGNAMTVIAVDANGDVFIDDDAAGGLTVGTVNGVSGIDSNNNDIRVNSAGDLTLAQFVNAGSVGDVTLVSAGAIAGSGMVTGFLVDAAAATGIDMDTTADVINATTPAGNIIIEETNDVYLFSVTAPAGTVDVTTKGAGDVTVGTITAATTVDLTLGGAGDVLDDGDPGTLITGTLLTVDGPSAGAVSGDVTVETTVGSVDIEAAGDVTVRETDGVTLTNVVSGGDAEITAGTNVTVVSVDATNRAAIEAGGNITGGVITSPEVALEAAGSVTNIDLDNNGVTLAVLAGGDIEIDGTSGDLTVGAVDGVDQGLSGVITAKGDVTLDAAANLHVNADITAGGGTADLSALGGSITTVDGAVVTAGFVNVDATKSIDLNTDAGTVEAFFSATGVATIDEADTVTIQNTTGGTLDVTILEDGDILDGGGNNVDTLYAETQNGDITYVDADNLIAMDVRAQGTGQNVTLTAGGSLDVRYVEAAGDTVNLNASGDIWDSTGTGTRDVFAGILVVDTSANGDVNLDTEVHTAHAAGANVVNNVTIREETDLTVGANGFDTANSGSIVITTTDGDILTVGVLDADGPGTITLTTNGPDRSIILGNNVTGNSGSIMLHASGGVNQTGGTVTTDVGVEVTAGGAVSLAQAGNAMTEIAVDNTGTVAIDDDAATGLTVGTVNGVSGIDSNGYNIDIDTAGNLSVDQFINAGSLGDVTINTIGWVVGSGLITGDIIDVTSTTGIDIDTKGDIIDADGGTGNVVIEEFDGVTLRDIDAGKSVDVTLLNAGDIIVNEIDAGSNVSLHLPNGSVQNDGDSTTDIAAGSALIIDNDAGGAITGYANVDTTVKSADIQAVGDVTIHETDSIILTRVTSQDDVYVQNGLDGDILVNVVTGLTSVTIDSDGNINGSGKALITTPTVNLDADTGIGDTAAINLATTTSVDADTDTGAIDLNNSAAGFVTVNSLTTALGDINYDSTAAGDLLVTLARTDNGDITITNTKGDITLGVVSAIGNDVTITAAGSGAINDVTDELDADIFAANVDLNAVDGIGNTEAIEMEITNTIAADTVTGAIDLDNEASTPAMVTITSLTTGSGDINFDQYSKEGYTGTTDLTVELATAGGAATGDGNITITNTTPNGDILIGTAAGGITALGDTVSITAAGFIDDLQAEPDALLDIDITATTMDLNAGLGIGMNAPLETEADFITADTTIGDIILWNEADSRVVVNSLTTGDGNITFIQQGLGTYPDPVDIDFVVVKADHGLAPNPNNGNVYLENIDPTPLDNVYGNAFVGDVRGSETVRIITSGSILNLDVDTTTVISAPWAYLQATNGTIGVFELPIDVDVTGALFIEAGGLDDGWLSANLQGRDVYALYPDERIPGLVLFNSEEPGAAPGVGGVVDGVNQFTDWYFQGIAQNQAVIGNEIWPYVLQLDVFGDSVFAPFDDLFVIEGKGITPEDDE</sequence>
<organism evidence="1 2">
    <name type="scientific">Desulfatibacillum aliphaticivorans</name>
    <dbReference type="NCBI Taxonomy" id="218208"/>
    <lineage>
        <taxon>Bacteria</taxon>
        <taxon>Pseudomonadati</taxon>
        <taxon>Thermodesulfobacteriota</taxon>
        <taxon>Desulfobacteria</taxon>
        <taxon>Desulfobacterales</taxon>
        <taxon>Desulfatibacillaceae</taxon>
        <taxon>Desulfatibacillum</taxon>
    </lineage>
</organism>
<dbReference type="HOGENOM" id="CLU_225810_0_0_7"/>
<gene>
    <name evidence="1" type="ordered locus">Dalk_2295</name>
</gene>
<reference evidence="1 2" key="1">
    <citation type="journal article" date="2012" name="Environ. Microbiol.">
        <title>The genome sequence of Desulfatibacillum alkenivorans AK-01: a blueprint for anaerobic alkane oxidation.</title>
        <authorList>
            <person name="Callaghan A.V."/>
            <person name="Morris B.E."/>
            <person name="Pereira I.A."/>
            <person name="McInerney M.J."/>
            <person name="Austin R.N."/>
            <person name="Groves J.T."/>
            <person name="Kukor J.J."/>
            <person name="Suflita J.M."/>
            <person name="Young L.Y."/>
            <person name="Zylstra G.J."/>
            <person name="Wawrik B."/>
        </authorList>
    </citation>
    <scope>NUCLEOTIDE SEQUENCE [LARGE SCALE GENOMIC DNA]</scope>
    <source>
        <strain evidence="1 2">AK-01</strain>
    </source>
</reference>
<dbReference type="KEGG" id="dal:Dalk_2295"/>
<evidence type="ECO:0000313" key="2">
    <source>
        <dbReference type="Proteomes" id="UP000000739"/>
    </source>
</evidence>
<accession>B8FIJ8</accession>
<evidence type="ECO:0000313" key="1">
    <source>
        <dbReference type="EMBL" id="ACL03988.1"/>
    </source>
</evidence>
<protein>
    <submittedName>
        <fullName evidence="1">Hemagluttinin repeat-containing protein</fullName>
    </submittedName>
</protein>
<name>B8FIJ8_DESAL</name>